<dbReference type="Pfam" id="PF00536">
    <property type="entry name" value="SAM_1"/>
    <property type="match status" value="1"/>
</dbReference>
<dbReference type="SMART" id="SM00454">
    <property type="entry name" value="SAM"/>
    <property type="match status" value="1"/>
</dbReference>
<proteinExistence type="predicted"/>
<keyword evidence="1" id="KW-0677">Repeat</keyword>
<dbReference type="AlphaFoldDB" id="A0A7J0FDJ6"/>
<reference evidence="3 4" key="1">
    <citation type="submission" date="2019-07" db="EMBL/GenBank/DDBJ databases">
        <title>De Novo Assembly of kiwifruit Actinidia rufa.</title>
        <authorList>
            <person name="Sugita-Konishi S."/>
            <person name="Sato K."/>
            <person name="Mori E."/>
            <person name="Abe Y."/>
            <person name="Kisaki G."/>
            <person name="Hamano K."/>
            <person name="Suezawa K."/>
            <person name="Otani M."/>
            <person name="Fukuda T."/>
            <person name="Manabe T."/>
            <person name="Gomi K."/>
            <person name="Tabuchi M."/>
            <person name="Akimitsu K."/>
            <person name="Kataoka I."/>
        </authorList>
    </citation>
    <scope>NUCLEOTIDE SEQUENCE [LARGE SCALE GENOMIC DNA]</scope>
    <source>
        <strain evidence="4">cv. Fuchu</strain>
    </source>
</reference>
<name>A0A7J0FDJ6_9ERIC</name>
<dbReference type="SUPFAM" id="SSF47769">
    <property type="entry name" value="SAM/Pointed domain"/>
    <property type="match status" value="1"/>
</dbReference>
<sequence length="224" mass="24979">MDVACPKDDVQPMCPGQVVDVSPVLEWLRSLGLSKYEKIFVREEIGWDTLQGLTEEDLFSIGVTALGPRKKIIHALSELRRDTTKSAEISIDASRNAIGETSGLGANKLITDYFPGTVGHRKNDCTSSSGRIETGKNRSDAQRKQIVVKKKVLNKKLRDIPQWCCVPGTPFRVPIEVCWFIHGSDCSGHSQDSHSTKGLHVICHTSGLLTQAYEEEKRTRMRKM</sequence>
<organism evidence="3 4">
    <name type="scientific">Actinidia rufa</name>
    <dbReference type="NCBI Taxonomy" id="165716"/>
    <lineage>
        <taxon>Eukaryota</taxon>
        <taxon>Viridiplantae</taxon>
        <taxon>Streptophyta</taxon>
        <taxon>Embryophyta</taxon>
        <taxon>Tracheophyta</taxon>
        <taxon>Spermatophyta</taxon>
        <taxon>Magnoliopsida</taxon>
        <taxon>eudicotyledons</taxon>
        <taxon>Gunneridae</taxon>
        <taxon>Pentapetalae</taxon>
        <taxon>asterids</taxon>
        <taxon>Ericales</taxon>
        <taxon>Actinidiaceae</taxon>
        <taxon>Actinidia</taxon>
    </lineage>
</organism>
<dbReference type="PANTHER" id="PTHR10627">
    <property type="entry name" value="SCP160"/>
    <property type="match status" value="1"/>
</dbReference>
<dbReference type="EMBL" id="BJWL01000011">
    <property type="protein sequence ID" value="GFY96774.1"/>
    <property type="molecule type" value="Genomic_DNA"/>
</dbReference>
<evidence type="ECO:0000313" key="3">
    <source>
        <dbReference type="EMBL" id="GFY96774.1"/>
    </source>
</evidence>
<dbReference type="InterPro" id="IPR001660">
    <property type="entry name" value="SAM"/>
</dbReference>
<dbReference type="InterPro" id="IPR013761">
    <property type="entry name" value="SAM/pointed_sf"/>
</dbReference>
<protein>
    <submittedName>
        <fullName evidence="3">Sterile alpha motif (SAM) domain-containing protein</fullName>
    </submittedName>
</protein>
<gene>
    <name evidence="3" type="ORF">Acr_11g0010800</name>
</gene>
<dbReference type="OrthoDB" id="262529at2759"/>
<dbReference type="PROSITE" id="PS50105">
    <property type="entry name" value="SAM_DOMAIN"/>
    <property type="match status" value="1"/>
</dbReference>
<evidence type="ECO:0000313" key="4">
    <source>
        <dbReference type="Proteomes" id="UP000585474"/>
    </source>
</evidence>
<evidence type="ECO:0000256" key="1">
    <source>
        <dbReference type="ARBA" id="ARBA00022737"/>
    </source>
</evidence>
<comment type="caution">
    <text evidence="3">The sequence shown here is derived from an EMBL/GenBank/DDBJ whole genome shotgun (WGS) entry which is preliminary data.</text>
</comment>
<dbReference type="Proteomes" id="UP000585474">
    <property type="component" value="Unassembled WGS sequence"/>
</dbReference>
<evidence type="ECO:0000259" key="2">
    <source>
        <dbReference type="PROSITE" id="PS50105"/>
    </source>
</evidence>
<keyword evidence="4" id="KW-1185">Reference proteome</keyword>
<dbReference type="Gene3D" id="1.10.150.50">
    <property type="entry name" value="Transcription Factor, Ets-1"/>
    <property type="match status" value="1"/>
</dbReference>
<dbReference type="PANTHER" id="PTHR10627:SF69">
    <property type="entry name" value="PROTEIN BICAUDAL C"/>
    <property type="match status" value="1"/>
</dbReference>
<dbReference type="CDD" id="cd09487">
    <property type="entry name" value="SAM_superfamily"/>
    <property type="match status" value="1"/>
</dbReference>
<accession>A0A7J0FDJ6</accession>
<feature type="domain" description="SAM" evidence="2">
    <location>
        <begin position="19"/>
        <end position="82"/>
    </location>
</feature>